<dbReference type="Gene3D" id="3.30.2350.10">
    <property type="entry name" value="Pseudouridine synthase"/>
    <property type="match status" value="1"/>
</dbReference>
<dbReference type="STRING" id="35623.Aocu_07210"/>
<proteinExistence type="predicted"/>
<dbReference type="GO" id="GO:0001522">
    <property type="term" value="P:pseudouridine synthesis"/>
    <property type="evidence" value="ECO:0007669"/>
    <property type="project" value="InterPro"/>
</dbReference>
<evidence type="ECO:0000313" key="5">
    <source>
        <dbReference type="EMBL" id="CDR30794.1"/>
    </source>
</evidence>
<reference evidence="6" key="1">
    <citation type="submission" date="2014-05" db="EMBL/GenBank/DDBJ databases">
        <authorList>
            <person name="Kube M."/>
        </authorList>
    </citation>
    <scope>NUCLEOTIDE SEQUENCE [LARGE SCALE GENOMIC DNA]</scope>
</reference>
<accession>A0A061ABK9</accession>
<dbReference type="GO" id="GO:0140098">
    <property type="term" value="F:catalytic activity, acting on RNA"/>
    <property type="evidence" value="ECO:0007669"/>
    <property type="project" value="UniProtKB-ARBA"/>
</dbReference>
<gene>
    <name evidence="5" type="ORF">Aocu_07210</name>
</gene>
<name>A0A061ABK9_9MOLU</name>
<evidence type="ECO:0000256" key="3">
    <source>
        <dbReference type="ARBA" id="ARBA00033164"/>
    </source>
</evidence>
<dbReference type="InterPro" id="IPR020103">
    <property type="entry name" value="PsdUridine_synth_cat_dom_sf"/>
</dbReference>
<comment type="catalytic activity">
    <reaction evidence="1">
        <text>a uridine in RNA = a pseudouridine in RNA</text>
        <dbReference type="Rhea" id="RHEA:48348"/>
        <dbReference type="Rhea" id="RHEA-COMP:12068"/>
        <dbReference type="Rhea" id="RHEA-COMP:12069"/>
        <dbReference type="ChEBI" id="CHEBI:65314"/>
        <dbReference type="ChEBI" id="CHEBI:65315"/>
    </reaction>
</comment>
<evidence type="ECO:0000256" key="2">
    <source>
        <dbReference type="ARBA" id="ARBA00031870"/>
    </source>
</evidence>
<dbReference type="Proteomes" id="UP000032434">
    <property type="component" value="Chromosome 1"/>
</dbReference>
<dbReference type="EMBL" id="LK028559">
    <property type="protein sequence ID" value="CDR30794.1"/>
    <property type="molecule type" value="Genomic_DNA"/>
</dbReference>
<evidence type="ECO:0000259" key="4">
    <source>
        <dbReference type="Pfam" id="PF00849"/>
    </source>
</evidence>
<organism evidence="5 6">
    <name type="scientific">Acholeplasma oculi</name>
    <dbReference type="NCBI Taxonomy" id="35623"/>
    <lineage>
        <taxon>Bacteria</taxon>
        <taxon>Bacillati</taxon>
        <taxon>Mycoplasmatota</taxon>
        <taxon>Mollicutes</taxon>
        <taxon>Acholeplasmatales</taxon>
        <taxon>Acholeplasmataceae</taxon>
        <taxon>Acholeplasma</taxon>
    </lineage>
</organism>
<dbReference type="AlphaFoldDB" id="A0A061ABK9"/>
<dbReference type="InterPro" id="IPR006145">
    <property type="entry name" value="PsdUridine_synth_RsuA/RluA"/>
</dbReference>
<evidence type="ECO:0000313" key="6">
    <source>
        <dbReference type="Proteomes" id="UP000032434"/>
    </source>
</evidence>
<dbReference type="CDD" id="cd02869">
    <property type="entry name" value="PseudoU_synth_RluA_like"/>
    <property type="match status" value="1"/>
</dbReference>
<dbReference type="PROSITE" id="PS01129">
    <property type="entry name" value="PSI_RLU"/>
    <property type="match status" value="1"/>
</dbReference>
<dbReference type="RefSeq" id="WP_045749298.1">
    <property type="nucleotide sequence ID" value="NZ_FUZK01000001.1"/>
</dbReference>
<evidence type="ECO:0000256" key="1">
    <source>
        <dbReference type="ARBA" id="ARBA00000073"/>
    </source>
</evidence>
<dbReference type="Pfam" id="PF00849">
    <property type="entry name" value="PseudoU_synth_2"/>
    <property type="match status" value="1"/>
</dbReference>
<dbReference type="GO" id="GO:0006396">
    <property type="term" value="P:RNA processing"/>
    <property type="evidence" value="ECO:0007669"/>
    <property type="project" value="UniProtKB-ARBA"/>
</dbReference>
<dbReference type="PATRIC" id="fig|35623.3.peg.721"/>
<dbReference type="HOGENOM" id="CLU_016902_8_2_14"/>
<feature type="domain" description="Pseudouridine synthase RsuA/RluA-like" evidence="4">
    <location>
        <begin position="85"/>
        <end position="233"/>
    </location>
</feature>
<dbReference type="InParanoid" id="A0A061ABK9"/>
<sequence length="278" mass="32427">MKPYIQLEIDETFVGKPLREFLLSLGVGKKVIYEKSVEKKLRIDDILVYSEYRISKPSLLKIELDTYQMSYLSDDTITIAYEDDDFIIVDKPTNLLVHSDGVNTDSLSYRVNSYFQRKGYFIEVLPAHRIDKETSGLVIFSKHFLSLSYVSSLFEFNKVKKVYECIVEGQIKKRQDTIEIPLDFNKELQRMSYSKRGKEAYTEYKLMETGLEMSRLEVMIKTGRTHQIRAHMLAIGHPVMGDIIYGKPSNRLYLHCKELTFDSFRNHLRIESKSAAPF</sequence>
<protein>
    <recommendedName>
        <fullName evidence="2">RNA pseudouridylate synthase</fullName>
    </recommendedName>
    <alternativeName>
        <fullName evidence="3">RNA-uridine isomerase</fullName>
    </alternativeName>
</protein>
<dbReference type="KEGG" id="aoc:Aocu_07210"/>
<dbReference type="InterPro" id="IPR050188">
    <property type="entry name" value="RluA_PseudoU_synthase"/>
</dbReference>
<keyword evidence="6" id="KW-1185">Reference proteome</keyword>
<dbReference type="PANTHER" id="PTHR21600">
    <property type="entry name" value="MITOCHONDRIAL RNA PSEUDOURIDINE SYNTHASE"/>
    <property type="match status" value="1"/>
</dbReference>
<dbReference type="GO" id="GO:0003723">
    <property type="term" value="F:RNA binding"/>
    <property type="evidence" value="ECO:0007669"/>
    <property type="project" value="InterPro"/>
</dbReference>
<dbReference type="OrthoDB" id="9807829at2"/>
<dbReference type="InterPro" id="IPR006224">
    <property type="entry name" value="PsdUridine_synth_RluA-like_CS"/>
</dbReference>
<dbReference type="GO" id="GO:0009982">
    <property type="term" value="F:pseudouridine synthase activity"/>
    <property type="evidence" value="ECO:0007669"/>
    <property type="project" value="InterPro"/>
</dbReference>
<dbReference type="SUPFAM" id="SSF55120">
    <property type="entry name" value="Pseudouridine synthase"/>
    <property type="match status" value="1"/>
</dbReference>